<proteinExistence type="predicted"/>
<sequence>MTALKKYARLECLGLWRETPEAQRRDVVVNFGEASLILSDPRTETALTHWSLPAILRLNAGGTPALYAPGEDAAESLELDDPEMIEALETVHSALESARPHPGRLRTVITAGLVAGLGALAVFWLPGTLMSHTASVLPTATREHIGTLALNDLARLTGAPCADPSGQRALARFATAVFGANPPRLAVVPDGPVLALHLPGRLIVMHRSLFEDHDGPEVAAGYALAASLRGGAADPMLPLLDHAGVRATLGLLTSGEFDEGSLSHYGERLLKEPLAPVADADLLAAFAAASLSSSPYAYALDKSGETTLGLIEADPFPNGTERPALSDGDWISLRAICAN</sequence>
<evidence type="ECO:0000313" key="3">
    <source>
        <dbReference type="Proteomes" id="UP000309450"/>
    </source>
</evidence>
<keyword evidence="1" id="KW-0472">Membrane</keyword>
<dbReference type="EMBL" id="SSND01000005">
    <property type="protein sequence ID" value="THD81488.1"/>
    <property type="molecule type" value="Genomic_DNA"/>
</dbReference>
<evidence type="ECO:0000313" key="2">
    <source>
        <dbReference type="EMBL" id="THD81488.1"/>
    </source>
</evidence>
<protein>
    <submittedName>
        <fullName evidence="2">Uncharacterized protein</fullName>
    </submittedName>
</protein>
<name>A0A4S3MJN9_9RHOB</name>
<organism evidence="2 3">
    <name type="scientific">Aliigemmobacter aestuarii</name>
    <dbReference type="NCBI Taxonomy" id="1445661"/>
    <lineage>
        <taxon>Bacteria</taxon>
        <taxon>Pseudomonadati</taxon>
        <taxon>Pseudomonadota</taxon>
        <taxon>Alphaproteobacteria</taxon>
        <taxon>Rhodobacterales</taxon>
        <taxon>Paracoccaceae</taxon>
        <taxon>Aliigemmobacter</taxon>
    </lineage>
</organism>
<dbReference type="RefSeq" id="WP_136395746.1">
    <property type="nucleotide sequence ID" value="NZ_SSND01000005.1"/>
</dbReference>
<feature type="transmembrane region" description="Helical" evidence="1">
    <location>
        <begin position="105"/>
        <end position="125"/>
    </location>
</feature>
<keyword evidence="1" id="KW-1133">Transmembrane helix</keyword>
<keyword evidence="3" id="KW-1185">Reference proteome</keyword>
<keyword evidence="1" id="KW-0812">Transmembrane</keyword>
<dbReference type="Proteomes" id="UP000309450">
    <property type="component" value="Unassembled WGS sequence"/>
</dbReference>
<reference evidence="2 3" key="1">
    <citation type="submission" date="2019-04" db="EMBL/GenBank/DDBJ databases">
        <title>Draft genome sequence of Gemmobacter aestuarii sp. nov.</title>
        <authorList>
            <person name="Hameed A."/>
            <person name="Lin S.-Y."/>
            <person name="Shahina M."/>
            <person name="Lai W.-A."/>
            <person name="Young C.-C."/>
        </authorList>
    </citation>
    <scope>NUCLEOTIDE SEQUENCE [LARGE SCALE GENOMIC DNA]</scope>
    <source>
        <strain evidence="2 3">CC-PW-75</strain>
    </source>
</reference>
<gene>
    <name evidence="2" type="ORF">E7811_16365</name>
</gene>
<comment type="caution">
    <text evidence="2">The sequence shown here is derived from an EMBL/GenBank/DDBJ whole genome shotgun (WGS) entry which is preliminary data.</text>
</comment>
<dbReference type="AlphaFoldDB" id="A0A4S3MJN9"/>
<evidence type="ECO:0000256" key="1">
    <source>
        <dbReference type="SAM" id="Phobius"/>
    </source>
</evidence>
<accession>A0A4S3MJN9</accession>
<dbReference type="OrthoDB" id="7822309at2"/>